<keyword evidence="5" id="KW-0963">Cytoplasm</keyword>
<dbReference type="Pfam" id="PF04733">
    <property type="entry name" value="Coatomer_E"/>
    <property type="match status" value="2"/>
</dbReference>
<proteinExistence type="inferred from homology"/>
<comment type="subcellular location">
    <subcellularLocation>
        <location evidence="2">Cytoplasmic vesicle</location>
        <location evidence="2">COPI-coated vesicle membrane</location>
        <topology evidence="2">Peripheral membrane protein</topology>
        <orientation evidence="2">Cytoplasmic side</orientation>
    </subcellularLocation>
    <subcellularLocation>
        <location evidence="1">Golgi apparatus membrane</location>
        <topology evidence="1">Peripheral membrane protein</topology>
        <orientation evidence="1">Cytoplasmic side</orientation>
    </subcellularLocation>
</comment>
<dbReference type="PANTHER" id="PTHR10805">
    <property type="entry name" value="COATOMER SUBUNIT EPSILON"/>
    <property type="match status" value="1"/>
</dbReference>
<sequence>MADFTVAMRNLFHLGAYQHVINQLSTAASNTQSPDTLDQQCLLYRAYVAQGKYNLVLTDIAADSANVPLELKAIRTLAALLQFQQQQQLPSRADLALQQHAASEGQAPPQLSVEALEQTEQNILTQVQSYMEEPVNLLNPKIVVPVATLLDRLGQLEGALRTLAHQPKDLECVALTVQILLTINRTDLAQREVTAIKTWAEDDSLAQLIEAWVHLRLGGSKYREALYIFEELAQASPVPTLKLLNSQAICNLHLGRLPEAESCLLEALNKDSNDPDTLVNMLICANLLQKPLEVRNRYLNQLRDVAPAHPFLHTLEQREALFHHCATAVTGGC</sequence>
<evidence type="ECO:0000256" key="4">
    <source>
        <dbReference type="ARBA" id="ARBA00022448"/>
    </source>
</evidence>
<keyword evidence="10" id="KW-0968">Cytoplasmic vesicle</keyword>
<protein>
    <recommendedName>
        <fullName evidence="13">Coatomer subunit epsilon</fullName>
    </recommendedName>
</protein>
<name>A0A9W8B7G0_9FUNG</name>
<dbReference type="InterPro" id="IPR011990">
    <property type="entry name" value="TPR-like_helical_dom_sf"/>
</dbReference>
<dbReference type="GO" id="GO:0015031">
    <property type="term" value="P:protein transport"/>
    <property type="evidence" value="ECO:0007669"/>
    <property type="project" value="UniProtKB-KW"/>
</dbReference>
<evidence type="ECO:0000256" key="7">
    <source>
        <dbReference type="ARBA" id="ARBA00022927"/>
    </source>
</evidence>
<reference evidence="11" key="1">
    <citation type="submission" date="2022-07" db="EMBL/GenBank/DDBJ databases">
        <title>Phylogenomic reconstructions and comparative analyses of Kickxellomycotina fungi.</title>
        <authorList>
            <person name="Reynolds N.K."/>
            <person name="Stajich J.E."/>
            <person name="Barry K."/>
            <person name="Grigoriev I.V."/>
            <person name="Crous P."/>
            <person name="Smith M.E."/>
        </authorList>
    </citation>
    <scope>NUCLEOTIDE SEQUENCE</scope>
    <source>
        <strain evidence="11">RSA 567</strain>
    </source>
</reference>
<organism evidence="11 12">
    <name type="scientific">Dimargaris verticillata</name>
    <dbReference type="NCBI Taxonomy" id="2761393"/>
    <lineage>
        <taxon>Eukaryota</taxon>
        <taxon>Fungi</taxon>
        <taxon>Fungi incertae sedis</taxon>
        <taxon>Zoopagomycota</taxon>
        <taxon>Kickxellomycotina</taxon>
        <taxon>Dimargaritomycetes</taxon>
        <taxon>Dimargaritales</taxon>
        <taxon>Dimargaritaceae</taxon>
        <taxon>Dimargaris</taxon>
    </lineage>
</organism>
<evidence type="ECO:0000256" key="2">
    <source>
        <dbReference type="ARBA" id="ARBA00004347"/>
    </source>
</evidence>
<comment type="caution">
    <text evidence="11">The sequence shown here is derived from an EMBL/GenBank/DDBJ whole genome shotgun (WGS) entry which is preliminary data.</text>
</comment>
<gene>
    <name evidence="11" type="ORF">H4R34_000043</name>
</gene>
<dbReference type="PIRSF" id="PIRSF016478">
    <property type="entry name" value="Coatomer_esu"/>
    <property type="match status" value="1"/>
</dbReference>
<accession>A0A9W8B7G0</accession>
<dbReference type="Gene3D" id="1.25.40.10">
    <property type="entry name" value="Tetratricopeptide repeat domain"/>
    <property type="match status" value="1"/>
</dbReference>
<dbReference type="GO" id="GO:0006888">
    <property type="term" value="P:endoplasmic reticulum to Golgi vesicle-mediated transport"/>
    <property type="evidence" value="ECO:0007669"/>
    <property type="project" value="TreeGrafter"/>
</dbReference>
<evidence type="ECO:0000313" key="12">
    <source>
        <dbReference type="Proteomes" id="UP001151582"/>
    </source>
</evidence>
<evidence type="ECO:0000256" key="9">
    <source>
        <dbReference type="ARBA" id="ARBA00023136"/>
    </source>
</evidence>
<comment type="similarity">
    <text evidence="3">Belongs to the COPE family.</text>
</comment>
<evidence type="ECO:0000256" key="10">
    <source>
        <dbReference type="ARBA" id="ARBA00023329"/>
    </source>
</evidence>
<keyword evidence="9" id="KW-0472">Membrane</keyword>
<evidence type="ECO:0000256" key="6">
    <source>
        <dbReference type="ARBA" id="ARBA00022892"/>
    </source>
</evidence>
<dbReference type="EMBL" id="JANBQB010000001">
    <property type="protein sequence ID" value="KAJ1985389.1"/>
    <property type="molecule type" value="Genomic_DNA"/>
</dbReference>
<dbReference type="OrthoDB" id="310217at2759"/>
<evidence type="ECO:0000256" key="3">
    <source>
        <dbReference type="ARBA" id="ARBA00008827"/>
    </source>
</evidence>
<keyword evidence="6" id="KW-0931">ER-Golgi transport</keyword>
<dbReference type="PANTHER" id="PTHR10805:SF0">
    <property type="entry name" value="COATOMER SUBUNIT EPSILON"/>
    <property type="match status" value="1"/>
</dbReference>
<dbReference type="InterPro" id="IPR006822">
    <property type="entry name" value="Coatomer_esu"/>
</dbReference>
<keyword evidence="12" id="KW-1185">Reference proteome</keyword>
<dbReference type="Proteomes" id="UP001151582">
    <property type="component" value="Unassembled WGS sequence"/>
</dbReference>
<dbReference type="AlphaFoldDB" id="A0A9W8B7G0"/>
<keyword evidence="4" id="KW-0813">Transport</keyword>
<keyword evidence="7" id="KW-0653">Protein transport</keyword>
<dbReference type="SUPFAM" id="SSF48452">
    <property type="entry name" value="TPR-like"/>
    <property type="match status" value="1"/>
</dbReference>
<dbReference type="GO" id="GO:0000139">
    <property type="term" value="C:Golgi membrane"/>
    <property type="evidence" value="ECO:0007669"/>
    <property type="project" value="UniProtKB-SubCell"/>
</dbReference>
<dbReference type="GO" id="GO:0006890">
    <property type="term" value="P:retrograde vesicle-mediated transport, Golgi to endoplasmic reticulum"/>
    <property type="evidence" value="ECO:0007669"/>
    <property type="project" value="InterPro"/>
</dbReference>
<evidence type="ECO:0000256" key="8">
    <source>
        <dbReference type="ARBA" id="ARBA00023034"/>
    </source>
</evidence>
<keyword evidence="8" id="KW-0333">Golgi apparatus</keyword>
<evidence type="ECO:0000256" key="1">
    <source>
        <dbReference type="ARBA" id="ARBA00004255"/>
    </source>
</evidence>
<dbReference type="GO" id="GO:0006891">
    <property type="term" value="P:intra-Golgi vesicle-mediated transport"/>
    <property type="evidence" value="ECO:0007669"/>
    <property type="project" value="TreeGrafter"/>
</dbReference>
<dbReference type="GO" id="GO:0030126">
    <property type="term" value="C:COPI vesicle coat"/>
    <property type="evidence" value="ECO:0007669"/>
    <property type="project" value="TreeGrafter"/>
</dbReference>
<evidence type="ECO:0000313" key="11">
    <source>
        <dbReference type="EMBL" id="KAJ1985389.1"/>
    </source>
</evidence>
<evidence type="ECO:0008006" key="13">
    <source>
        <dbReference type="Google" id="ProtNLM"/>
    </source>
</evidence>
<dbReference type="GO" id="GO:0005198">
    <property type="term" value="F:structural molecule activity"/>
    <property type="evidence" value="ECO:0007669"/>
    <property type="project" value="InterPro"/>
</dbReference>
<evidence type="ECO:0000256" key="5">
    <source>
        <dbReference type="ARBA" id="ARBA00022490"/>
    </source>
</evidence>